<dbReference type="HAMAP" id="MF_01818">
    <property type="entry name" value="RNase_Z_BN"/>
    <property type="match status" value="1"/>
</dbReference>
<dbReference type="NCBIfam" id="NF000801">
    <property type="entry name" value="PRK00055.1-3"/>
    <property type="match status" value="1"/>
</dbReference>
<keyword evidence="6 10" id="KW-0255">Endonuclease</keyword>
<keyword evidence="8 10" id="KW-0862">Zinc</keyword>
<sequence>MQITFLGTSSGVPTRARNVSSVALRLPQRAELWLFDCGEGTQHQILRSDLKVSQLSRIFITHMHGDHIFGLMGLLASCGLAGNVDRVDIYGPAGLNEYLQACSRYSHTHFSYPVKVHAVRPGVVYEDEEFSVICGQLNHRVTAYGYRIVEKDRVGRFDVEKAKELEIPPGRIYGQLKRGETVTLNDGRIINGSDLCGPTEIGRKIAYCTDTVFCDGAVELAQDADVLIHEATFAHQDSDMAFQRLHSTTTMAAQTALAASTHRLIMTHFSPRYAPGNTIELKDLLLEARAIFPNTDMAHDFMTYEVPRRRKSEKLKVVSAEKKY</sequence>
<dbReference type="InterPro" id="IPR013471">
    <property type="entry name" value="RNase_Z/BN"/>
</dbReference>
<evidence type="ECO:0000256" key="2">
    <source>
        <dbReference type="ARBA" id="ARBA00012477"/>
    </source>
</evidence>
<dbReference type="InterPro" id="IPR036866">
    <property type="entry name" value="RibonucZ/Hydroxyglut_hydro"/>
</dbReference>
<comment type="similarity">
    <text evidence="10">Belongs to the RNase Z family.</text>
</comment>
<keyword evidence="5 10" id="KW-0479">Metal-binding</keyword>
<dbReference type="PANTHER" id="PTHR46018:SF2">
    <property type="entry name" value="ZINC PHOSPHODIESTERASE ELAC PROTEIN 1"/>
    <property type="match status" value="1"/>
</dbReference>
<comment type="subunit">
    <text evidence="1 10">Homodimer.</text>
</comment>
<name>A0A3S1J965_9CYAN</name>
<dbReference type="SMART" id="SM00849">
    <property type="entry name" value="Lactamase_B"/>
    <property type="match status" value="1"/>
</dbReference>
<dbReference type="Proteomes" id="UP000271624">
    <property type="component" value="Unassembled WGS sequence"/>
</dbReference>
<evidence type="ECO:0000256" key="9">
    <source>
        <dbReference type="ARBA" id="ARBA00057812"/>
    </source>
</evidence>
<dbReference type="OrthoDB" id="9800940at2"/>
<dbReference type="RefSeq" id="WP_127078544.1">
    <property type="nucleotide sequence ID" value="NZ_RSCL01000001.1"/>
</dbReference>
<organism evidence="12 13">
    <name type="scientific">Dulcicalothrix desertica PCC 7102</name>
    <dbReference type="NCBI Taxonomy" id="232991"/>
    <lineage>
        <taxon>Bacteria</taxon>
        <taxon>Bacillati</taxon>
        <taxon>Cyanobacteriota</taxon>
        <taxon>Cyanophyceae</taxon>
        <taxon>Nostocales</taxon>
        <taxon>Calotrichaceae</taxon>
        <taxon>Dulcicalothrix</taxon>
    </lineage>
</organism>
<evidence type="ECO:0000256" key="6">
    <source>
        <dbReference type="ARBA" id="ARBA00022759"/>
    </source>
</evidence>
<evidence type="ECO:0000256" key="1">
    <source>
        <dbReference type="ARBA" id="ARBA00011738"/>
    </source>
</evidence>
<dbReference type="PANTHER" id="PTHR46018">
    <property type="entry name" value="ZINC PHOSPHODIESTERASE ELAC PROTEIN 1"/>
    <property type="match status" value="1"/>
</dbReference>
<keyword evidence="13" id="KW-1185">Reference proteome</keyword>
<feature type="binding site" evidence="10">
    <location>
        <position position="210"/>
    </location>
    <ligand>
        <name>Zn(2+)</name>
        <dbReference type="ChEBI" id="CHEBI:29105"/>
        <label>1</label>
        <note>catalytic</note>
    </ligand>
</feature>
<evidence type="ECO:0000256" key="4">
    <source>
        <dbReference type="ARBA" id="ARBA00022722"/>
    </source>
</evidence>
<proteinExistence type="inferred from homology"/>
<evidence type="ECO:0000256" key="3">
    <source>
        <dbReference type="ARBA" id="ARBA00022694"/>
    </source>
</evidence>
<dbReference type="EC" id="3.1.26.11" evidence="2 10"/>
<evidence type="ECO:0000256" key="5">
    <source>
        <dbReference type="ARBA" id="ARBA00022723"/>
    </source>
</evidence>
<evidence type="ECO:0000256" key="7">
    <source>
        <dbReference type="ARBA" id="ARBA00022801"/>
    </source>
</evidence>
<feature type="binding site" evidence="10">
    <location>
        <position position="64"/>
    </location>
    <ligand>
        <name>Zn(2+)</name>
        <dbReference type="ChEBI" id="CHEBI:29105"/>
        <label>1</label>
        <note>catalytic</note>
    </ligand>
</feature>
<evidence type="ECO:0000256" key="10">
    <source>
        <dbReference type="HAMAP-Rule" id="MF_01818"/>
    </source>
</evidence>
<feature type="binding site" evidence="10">
    <location>
        <position position="139"/>
    </location>
    <ligand>
        <name>Zn(2+)</name>
        <dbReference type="ChEBI" id="CHEBI:29105"/>
        <label>1</label>
        <note>catalytic</note>
    </ligand>
</feature>
<reference evidence="12" key="2">
    <citation type="journal article" date="2019" name="Genome Biol. Evol.">
        <title>Day and night: Metabolic profiles and evolutionary relationships of six axenic non-marine cyanobacteria.</title>
        <authorList>
            <person name="Will S.E."/>
            <person name="Henke P."/>
            <person name="Boedeker C."/>
            <person name="Huang S."/>
            <person name="Brinkmann H."/>
            <person name="Rohde M."/>
            <person name="Jarek M."/>
            <person name="Friedl T."/>
            <person name="Seufert S."/>
            <person name="Schumacher M."/>
            <person name="Overmann J."/>
            <person name="Neumann-Schaal M."/>
            <person name="Petersen J."/>
        </authorList>
    </citation>
    <scope>NUCLEOTIDE SEQUENCE [LARGE SCALE GENOMIC DNA]</scope>
    <source>
        <strain evidence="12">PCC 7102</strain>
    </source>
</reference>
<dbReference type="Gene3D" id="3.60.15.10">
    <property type="entry name" value="Ribonuclease Z/Hydroxyacylglutathione hydrolase-like"/>
    <property type="match status" value="1"/>
</dbReference>
<comment type="cofactor">
    <cofactor evidence="10">
        <name>Zn(2+)</name>
        <dbReference type="ChEBI" id="CHEBI:29105"/>
    </cofactor>
    <text evidence="10">Binds 2 Zn(2+) ions.</text>
</comment>
<feature type="binding site" evidence="10">
    <location>
        <position position="66"/>
    </location>
    <ligand>
        <name>Zn(2+)</name>
        <dbReference type="ChEBI" id="CHEBI:29105"/>
        <label>2</label>
        <note>catalytic</note>
    </ligand>
</feature>
<dbReference type="Pfam" id="PF12706">
    <property type="entry name" value="Lactamase_B_2"/>
    <property type="match status" value="1"/>
</dbReference>
<keyword evidence="3 10" id="KW-0819">tRNA processing</keyword>
<protein>
    <recommendedName>
        <fullName evidence="2 10">Ribonuclease Z</fullName>
        <shortName evidence="10">RNase Z</shortName>
        <ecNumber evidence="2 10">3.1.26.11</ecNumber>
    </recommendedName>
    <alternativeName>
        <fullName evidence="10">tRNA 3 endonuclease</fullName>
    </alternativeName>
    <alternativeName>
        <fullName evidence="10">tRNase Z</fullName>
    </alternativeName>
</protein>
<accession>A0A3S1J965</accession>
<evidence type="ECO:0000259" key="11">
    <source>
        <dbReference type="SMART" id="SM00849"/>
    </source>
</evidence>
<comment type="catalytic activity">
    <reaction evidence="10">
        <text>Endonucleolytic cleavage of RNA, removing extra 3' nucleotides from tRNA precursor, generating 3' termini of tRNAs. A 3'-hydroxy group is left at the tRNA terminus and a 5'-phosphoryl group is left at the trailer molecule.</text>
        <dbReference type="EC" id="3.1.26.11"/>
    </reaction>
</comment>
<comment type="caution">
    <text evidence="12">The sequence shown here is derived from an EMBL/GenBank/DDBJ whole genome shotgun (WGS) entry which is preliminary data.</text>
</comment>
<dbReference type="FunFam" id="3.60.15.10:FF:000002">
    <property type="entry name" value="Ribonuclease Z"/>
    <property type="match status" value="1"/>
</dbReference>
<dbReference type="NCBIfam" id="TIGR02651">
    <property type="entry name" value="RNase_Z"/>
    <property type="match status" value="1"/>
</dbReference>
<evidence type="ECO:0000313" key="12">
    <source>
        <dbReference type="EMBL" id="RUT10022.1"/>
    </source>
</evidence>
<dbReference type="SUPFAM" id="SSF56281">
    <property type="entry name" value="Metallo-hydrolase/oxidoreductase"/>
    <property type="match status" value="1"/>
</dbReference>
<evidence type="ECO:0000256" key="8">
    <source>
        <dbReference type="ARBA" id="ARBA00022833"/>
    </source>
</evidence>
<dbReference type="AlphaFoldDB" id="A0A3S1J965"/>
<dbReference type="GO" id="GO:0042802">
    <property type="term" value="F:identical protein binding"/>
    <property type="evidence" value="ECO:0007669"/>
    <property type="project" value="UniProtKB-ARBA"/>
</dbReference>
<feature type="binding site" evidence="10">
    <location>
        <position position="67"/>
    </location>
    <ligand>
        <name>Zn(2+)</name>
        <dbReference type="ChEBI" id="CHEBI:29105"/>
        <label>2</label>
        <note>catalytic</note>
    </ligand>
</feature>
<feature type="binding site" evidence="10">
    <location>
        <position position="62"/>
    </location>
    <ligand>
        <name>Zn(2+)</name>
        <dbReference type="ChEBI" id="CHEBI:29105"/>
        <label>1</label>
        <note>catalytic</note>
    </ligand>
</feature>
<evidence type="ECO:0000313" key="13">
    <source>
        <dbReference type="Proteomes" id="UP000271624"/>
    </source>
</evidence>
<feature type="binding site" evidence="10">
    <location>
        <position position="268"/>
    </location>
    <ligand>
        <name>Zn(2+)</name>
        <dbReference type="ChEBI" id="CHEBI:29105"/>
        <label>2</label>
        <note>catalytic</note>
    </ligand>
</feature>
<dbReference type="CDD" id="cd07717">
    <property type="entry name" value="RNaseZ_ZiPD-like_MBL-fold"/>
    <property type="match status" value="1"/>
</dbReference>
<reference evidence="12" key="1">
    <citation type="submission" date="2018-12" db="EMBL/GenBank/DDBJ databases">
        <authorList>
            <person name="Will S."/>
            <person name="Neumann-Schaal M."/>
            <person name="Henke P."/>
        </authorList>
    </citation>
    <scope>NUCLEOTIDE SEQUENCE</scope>
    <source>
        <strain evidence="12">PCC 7102</strain>
    </source>
</reference>
<feature type="active site" description="Proton acceptor" evidence="10">
    <location>
        <position position="66"/>
    </location>
</feature>
<keyword evidence="7 10" id="KW-0378">Hydrolase</keyword>
<dbReference type="GO" id="GO:0042781">
    <property type="term" value="F:3'-tRNA processing endoribonuclease activity"/>
    <property type="evidence" value="ECO:0007669"/>
    <property type="project" value="UniProtKB-UniRule"/>
</dbReference>
<comment type="function">
    <text evidence="9 10">Zinc phosphodiesterase, which displays some tRNA 3'-processing endonuclease activity. Probably involved in tRNA maturation, by removing a 3'-trailer from precursor tRNA.</text>
</comment>
<keyword evidence="4 10" id="KW-0540">Nuclease</keyword>
<dbReference type="Pfam" id="PF23023">
    <property type="entry name" value="Anti-Pycsar_Apyc1"/>
    <property type="match status" value="1"/>
</dbReference>
<gene>
    <name evidence="10 12" type="primary">rnz</name>
    <name evidence="12" type="ORF">DSM106972_005170</name>
</gene>
<dbReference type="EMBL" id="RSCL01000001">
    <property type="protein sequence ID" value="RUT10022.1"/>
    <property type="molecule type" value="Genomic_DNA"/>
</dbReference>
<dbReference type="InterPro" id="IPR001279">
    <property type="entry name" value="Metallo-B-lactamas"/>
</dbReference>
<feature type="domain" description="Metallo-beta-lactamase" evidence="11">
    <location>
        <begin position="18"/>
        <end position="262"/>
    </location>
</feature>
<feature type="binding site" evidence="10">
    <location>
        <position position="210"/>
    </location>
    <ligand>
        <name>Zn(2+)</name>
        <dbReference type="ChEBI" id="CHEBI:29105"/>
        <label>2</label>
        <note>catalytic</note>
    </ligand>
</feature>
<dbReference type="GO" id="GO:0008270">
    <property type="term" value="F:zinc ion binding"/>
    <property type="evidence" value="ECO:0007669"/>
    <property type="project" value="UniProtKB-UniRule"/>
</dbReference>